<gene>
    <name evidence="1" type="ORF">S01H1_25283</name>
</gene>
<comment type="caution">
    <text evidence="1">The sequence shown here is derived from an EMBL/GenBank/DDBJ whole genome shotgun (WGS) entry which is preliminary data.</text>
</comment>
<feature type="non-terminal residue" evidence="1">
    <location>
        <position position="1"/>
    </location>
</feature>
<name>X0TME8_9ZZZZ</name>
<accession>X0TME8</accession>
<organism evidence="1">
    <name type="scientific">marine sediment metagenome</name>
    <dbReference type="NCBI Taxonomy" id="412755"/>
    <lineage>
        <taxon>unclassified sequences</taxon>
        <taxon>metagenomes</taxon>
        <taxon>ecological metagenomes</taxon>
    </lineage>
</organism>
<protein>
    <submittedName>
        <fullName evidence="1">Uncharacterized protein</fullName>
    </submittedName>
</protein>
<sequence>EKLEEEEEQMRELSRQLAAIPGNAPEFMLREAREIIRKLNGINMRWNIAALDDFIGERQRELGLGLRRN</sequence>
<dbReference type="AlphaFoldDB" id="X0TME8"/>
<reference evidence="1" key="1">
    <citation type="journal article" date="2014" name="Front. Microbiol.">
        <title>High frequency of phylogenetically diverse reductive dehalogenase-homologous genes in deep subseafloor sedimentary metagenomes.</title>
        <authorList>
            <person name="Kawai M."/>
            <person name="Futagami T."/>
            <person name="Toyoda A."/>
            <person name="Takaki Y."/>
            <person name="Nishi S."/>
            <person name="Hori S."/>
            <person name="Arai W."/>
            <person name="Tsubouchi T."/>
            <person name="Morono Y."/>
            <person name="Uchiyama I."/>
            <person name="Ito T."/>
            <person name="Fujiyama A."/>
            <person name="Inagaki F."/>
            <person name="Takami H."/>
        </authorList>
    </citation>
    <scope>NUCLEOTIDE SEQUENCE</scope>
    <source>
        <strain evidence="1">Expedition CK06-06</strain>
    </source>
</reference>
<evidence type="ECO:0000313" key="1">
    <source>
        <dbReference type="EMBL" id="GAF88426.1"/>
    </source>
</evidence>
<proteinExistence type="predicted"/>
<dbReference type="EMBL" id="BARS01015251">
    <property type="protein sequence ID" value="GAF88426.1"/>
    <property type="molecule type" value="Genomic_DNA"/>
</dbReference>